<feature type="region of interest" description="Disordered" evidence="1">
    <location>
        <begin position="410"/>
        <end position="507"/>
    </location>
</feature>
<dbReference type="GeneID" id="110986668"/>
<feature type="compositionally biased region" description="Basic residues" evidence="1">
    <location>
        <begin position="846"/>
        <end position="865"/>
    </location>
</feature>
<feature type="compositionally biased region" description="Polar residues" evidence="1">
    <location>
        <begin position="284"/>
        <end position="303"/>
    </location>
</feature>
<feature type="compositionally biased region" description="Polar residues" evidence="1">
    <location>
        <begin position="430"/>
        <end position="441"/>
    </location>
</feature>
<name>A0A8B7ZM45_ACAPL</name>
<dbReference type="GO" id="GO:0003712">
    <property type="term" value="F:transcription coregulator activity"/>
    <property type="evidence" value="ECO:0007669"/>
    <property type="project" value="TreeGrafter"/>
</dbReference>
<dbReference type="PANTHER" id="PTHR15087">
    <property type="entry name" value="PROTEIN NPAT"/>
    <property type="match status" value="1"/>
</dbReference>
<dbReference type="AlphaFoldDB" id="A0A8B7ZM45"/>
<feature type="compositionally biased region" description="Low complexity" evidence="1">
    <location>
        <begin position="695"/>
        <end position="708"/>
    </location>
</feature>
<organism evidence="2 3">
    <name type="scientific">Acanthaster planci</name>
    <name type="common">Crown-of-thorns starfish</name>
    <dbReference type="NCBI Taxonomy" id="133434"/>
    <lineage>
        <taxon>Eukaryota</taxon>
        <taxon>Metazoa</taxon>
        <taxon>Echinodermata</taxon>
        <taxon>Eleutherozoa</taxon>
        <taxon>Asterozoa</taxon>
        <taxon>Asteroidea</taxon>
        <taxon>Valvatacea</taxon>
        <taxon>Valvatida</taxon>
        <taxon>Acanthasteridae</taxon>
        <taxon>Acanthaster</taxon>
    </lineage>
</organism>
<feature type="compositionally biased region" description="Polar residues" evidence="1">
    <location>
        <begin position="866"/>
        <end position="891"/>
    </location>
</feature>
<feature type="region of interest" description="Disordered" evidence="1">
    <location>
        <begin position="132"/>
        <end position="157"/>
    </location>
</feature>
<dbReference type="InterPro" id="IPR052850">
    <property type="entry name" value="NPAT_LisH"/>
</dbReference>
<dbReference type="RefSeq" id="XP_022104416.1">
    <property type="nucleotide sequence ID" value="XM_022248724.1"/>
</dbReference>
<feature type="region of interest" description="Disordered" evidence="1">
    <location>
        <begin position="803"/>
        <end position="904"/>
    </location>
</feature>
<feature type="compositionally biased region" description="Polar residues" evidence="1">
    <location>
        <begin position="255"/>
        <end position="270"/>
    </location>
</feature>
<keyword evidence="2" id="KW-1185">Reference proteome</keyword>
<evidence type="ECO:0000313" key="2">
    <source>
        <dbReference type="Proteomes" id="UP000694845"/>
    </source>
</evidence>
<reference evidence="3 4" key="1">
    <citation type="submission" date="2025-04" db="UniProtKB">
        <authorList>
            <consortium name="RefSeq"/>
        </authorList>
    </citation>
    <scope>IDENTIFICATION</scope>
</reference>
<proteinExistence type="predicted"/>
<feature type="compositionally biased region" description="Basic residues" evidence="1">
    <location>
        <begin position="1148"/>
        <end position="1162"/>
    </location>
</feature>
<feature type="compositionally biased region" description="Polar residues" evidence="1">
    <location>
        <begin position="410"/>
        <end position="422"/>
    </location>
</feature>
<feature type="region of interest" description="Disordered" evidence="1">
    <location>
        <begin position="1010"/>
        <end position="1183"/>
    </location>
</feature>
<dbReference type="OrthoDB" id="10072669at2759"/>
<feature type="region of interest" description="Disordered" evidence="1">
    <location>
        <begin position="690"/>
        <end position="775"/>
    </location>
</feature>
<accession>A0A8B7ZM45</accession>
<feature type="region of interest" description="Disordered" evidence="1">
    <location>
        <begin position="252"/>
        <end position="306"/>
    </location>
</feature>
<sequence length="1183" mass="128041">MLPSDTARLVLMYLKDEGLTRTYRQFFNESPHLEELRYHPDIEPSIPYEKGLTEILNEYAKIINAIKDRLKCNQLVNSLWKMHSEVISQLKFQYTGNSGLLQTQEKRCVDQRVLSRYRLTGLRKQQELQRRMASQLTMTSPTSSPNSVASTSQPEISSTYSSVNSSYSLINSAHSVMNSGPTVVNNVSVATSPVDVENDSNHITRSGNAVREATRSISPGMEVVIQETGSIQQKKREIPDFQQSQVVIPEFRTPVKSSSSAGSELNTPTGKSPKRKSAAPRRIQGTTATTASRCSETTSSASQCDEDVRDLHVPEVLESLINNIEFQEKLAQNINKAMPHENVDKDTQAYPIKESDTPSNLSSQSSASIDELLNLHMSDDTIHDIVQKTSSDPAFESLFSLFSQNSQDGSNLQFDNLTNDTPACNDDIMTDQSPVPSTSQSRHSHGLPDQDVGQVVPRTATQSAGEVAPVSESATRASSVLETESRNTGQLNATSSHPAVTSSFTEASHQVVTSSTTHTTLIPPTDQVVTLPVILNQAGSYQVLQQTDAANPQKIILNSQANVPGGTIFMATDGRILGTSGLVLQSGQSLSPSGVVESVSIRQASTQGVVSNGEVHSATMNNSHACPIHGTKGGYSGVSVPDMQQESGTSARMAVTSVTSTVNTNNVQISSGEGQSEVVQLLGSMVQSDVGSLFSSSPGTSHSRSPISCKQSPQKARSRKRGARSRTPSSQTLNRNNLNNNSETVENHRQNQDAQSTDISVRPCPSQAISETQSTLSAVNRETAVLNPGLLTGRLASSVLNTSSEAGAPRVSPPVKTVKQRKHIQFKEIVLPRTLDVGGSPESPPKQKRRSPASARHPRASKTKRQGSNMERSEQSKASNPATPTMASSVASGYETVPTCNSTPDKVLPVVSDMSAEVNIAAQMLVCLSNSPPSLRQSPNRLHRLRRNSPARNPTSEHIVELRKEIGLSSKNSCLQQDNQSNLGLHVPHNESARVINAMGNDKGKSLDRLAQEQTQKDVTSSKRKSRTPHKQTNTLTETVVLTIPSSSNQKSKTSTPLSDQSFVPSSIQTRAASLKSKSPRKFPDDPVATRKSSRNSKSPGKPVVGMNRPGDCDLGNDVSQHSAEESGQKERGQKRSREGNNREQITKKPKTAKNQSKKGKKSQGFPSNLDVDKFLSSLQYAE</sequence>
<dbReference type="GO" id="GO:0005634">
    <property type="term" value="C:nucleus"/>
    <property type="evidence" value="ECO:0007669"/>
    <property type="project" value="TreeGrafter"/>
</dbReference>
<dbReference type="Proteomes" id="UP000694845">
    <property type="component" value="Unplaced"/>
</dbReference>
<gene>
    <name evidence="3 4" type="primary">LOC110986668</name>
</gene>
<feature type="compositionally biased region" description="Polar residues" evidence="1">
    <location>
        <begin position="132"/>
        <end position="155"/>
    </location>
</feature>
<feature type="compositionally biased region" description="Polar residues" evidence="1">
    <location>
        <begin position="472"/>
        <end position="507"/>
    </location>
</feature>
<evidence type="ECO:0000313" key="3">
    <source>
        <dbReference type="RefSeq" id="XP_022104416.1"/>
    </source>
</evidence>
<dbReference type="PANTHER" id="PTHR15087:SF14">
    <property type="entry name" value="PROTEIN NPAT"/>
    <property type="match status" value="1"/>
</dbReference>
<dbReference type="RefSeq" id="XP_022104417.1">
    <property type="nucleotide sequence ID" value="XM_022248725.1"/>
</dbReference>
<evidence type="ECO:0000256" key="1">
    <source>
        <dbReference type="SAM" id="MobiDB-lite"/>
    </source>
</evidence>
<dbReference type="KEGG" id="aplc:110986668"/>
<protein>
    <submittedName>
        <fullName evidence="3 4">Mucin-22-like isoform X1</fullName>
    </submittedName>
</protein>
<feature type="compositionally biased region" description="Basic and acidic residues" evidence="1">
    <location>
        <begin position="1123"/>
        <end position="1147"/>
    </location>
</feature>
<evidence type="ECO:0000313" key="4">
    <source>
        <dbReference type="RefSeq" id="XP_022104417.1"/>
    </source>
</evidence>
<feature type="compositionally biased region" description="Polar residues" evidence="1">
    <location>
        <begin position="1031"/>
        <end position="1072"/>
    </location>
</feature>